<keyword evidence="4" id="KW-0551">Lipid droplet</keyword>
<evidence type="ECO:0000256" key="8">
    <source>
        <dbReference type="ARBA" id="ARBA00049527"/>
    </source>
</evidence>
<dbReference type="SUPFAM" id="SSF53474">
    <property type="entry name" value="alpha/beta-Hydrolases"/>
    <property type="match status" value="1"/>
</dbReference>
<evidence type="ECO:0000313" key="9">
    <source>
        <dbReference type="EMBL" id="KAG5683318.1"/>
    </source>
</evidence>
<comment type="subcellular location">
    <subcellularLocation>
        <location evidence="1">Lipid droplet</location>
    </subcellularLocation>
</comment>
<protein>
    <recommendedName>
        <fullName evidence="3">Lipid droplet-associated hydrolase</fullName>
        <ecNumber evidence="7">3.1.1.13</ecNumber>
    </recommendedName>
    <alternativeName>
        <fullName evidence="6">Lipid droplet-associated serine hydrolase</fullName>
    </alternativeName>
</protein>
<dbReference type="PANTHER" id="PTHR13390">
    <property type="entry name" value="LIPASE"/>
    <property type="match status" value="1"/>
</dbReference>
<evidence type="ECO:0000256" key="4">
    <source>
        <dbReference type="ARBA" id="ARBA00022677"/>
    </source>
</evidence>
<comment type="similarity">
    <text evidence="2">Belongs to the AB hydrolase superfamily. LDAH family.</text>
</comment>
<dbReference type="OrthoDB" id="448051at2759"/>
<dbReference type="Pfam" id="PF10230">
    <property type="entry name" value="LIDHydrolase"/>
    <property type="match status" value="1"/>
</dbReference>
<accession>A0A9J6CNY0</accession>
<name>A0A9J6CNY0_POLVA</name>
<reference evidence="9" key="1">
    <citation type="submission" date="2021-03" db="EMBL/GenBank/DDBJ databases">
        <title>Chromosome level genome of the anhydrobiotic midge Polypedilum vanderplanki.</title>
        <authorList>
            <person name="Yoshida Y."/>
            <person name="Kikawada T."/>
            <person name="Gusev O."/>
        </authorList>
    </citation>
    <scope>NUCLEOTIDE SEQUENCE</scope>
    <source>
        <strain evidence="9">NIAS01</strain>
        <tissue evidence="9">Whole body or cell culture</tissue>
    </source>
</reference>
<organism evidence="9 10">
    <name type="scientific">Polypedilum vanderplanki</name>
    <name type="common">Sleeping chironomid midge</name>
    <dbReference type="NCBI Taxonomy" id="319348"/>
    <lineage>
        <taxon>Eukaryota</taxon>
        <taxon>Metazoa</taxon>
        <taxon>Ecdysozoa</taxon>
        <taxon>Arthropoda</taxon>
        <taxon>Hexapoda</taxon>
        <taxon>Insecta</taxon>
        <taxon>Pterygota</taxon>
        <taxon>Neoptera</taxon>
        <taxon>Endopterygota</taxon>
        <taxon>Diptera</taxon>
        <taxon>Nematocera</taxon>
        <taxon>Chironomoidea</taxon>
        <taxon>Chironomidae</taxon>
        <taxon>Chironominae</taxon>
        <taxon>Polypedilum</taxon>
        <taxon>Polypedilum</taxon>
    </lineage>
</organism>
<dbReference type="AlphaFoldDB" id="A0A9J6CNY0"/>
<dbReference type="PANTHER" id="PTHR13390:SF0">
    <property type="entry name" value="LIPID DROPLET-ASSOCIATED HYDROLASE"/>
    <property type="match status" value="1"/>
</dbReference>
<dbReference type="GO" id="GO:0005811">
    <property type="term" value="C:lipid droplet"/>
    <property type="evidence" value="ECO:0007669"/>
    <property type="project" value="UniProtKB-SubCell"/>
</dbReference>
<keyword evidence="5" id="KW-0378">Hydrolase</keyword>
<dbReference type="EMBL" id="JADBJN010000001">
    <property type="protein sequence ID" value="KAG5683318.1"/>
    <property type="molecule type" value="Genomic_DNA"/>
</dbReference>
<dbReference type="GO" id="GO:0004771">
    <property type="term" value="F:sterol ester esterase activity"/>
    <property type="evidence" value="ECO:0007669"/>
    <property type="project" value="UniProtKB-EC"/>
</dbReference>
<keyword evidence="10" id="KW-1185">Reference proteome</keyword>
<gene>
    <name evidence="9" type="ORF">PVAND_012604</name>
</gene>
<evidence type="ECO:0000256" key="5">
    <source>
        <dbReference type="ARBA" id="ARBA00022801"/>
    </source>
</evidence>
<comment type="caution">
    <text evidence="9">The sequence shown here is derived from an EMBL/GenBank/DDBJ whole genome shotgun (WGS) entry which is preliminary data.</text>
</comment>
<sequence length="312" mass="37019">MQDNFIEINSVPTRIYSWGHSPNEKFNSNIEELVLVITGNPGLPGFYTTFCTSLYEKLERKVVIWVIGHAGHHEPPNELNMKIPELKDNKHLYDLNGQVQHKIDLIERIPKLIKKIHVIGHSVGSWIIIDLLKKSKIFDEKVQRCYLMFPTVEKIAQSKSGKMFVAIRRFFFILHFFVWFFNSLPYNVKQKLVKWYCRDMPEEFIEHCFEHTKSTVVEKVLFMASDEMDKITELDEETFRKNMHRIKLYYGTKDSWVRKRFYYDLIERFPDIDAELCTRGYEHAFVLKSGKECGKMVGEWIIEHNKISNVDL</sequence>
<dbReference type="InterPro" id="IPR029058">
    <property type="entry name" value="AB_hydrolase_fold"/>
</dbReference>
<evidence type="ECO:0000256" key="2">
    <source>
        <dbReference type="ARBA" id="ARBA00008300"/>
    </source>
</evidence>
<evidence type="ECO:0000256" key="3">
    <source>
        <dbReference type="ARBA" id="ARBA00019242"/>
    </source>
</evidence>
<dbReference type="EC" id="3.1.1.13" evidence="7"/>
<evidence type="ECO:0000256" key="1">
    <source>
        <dbReference type="ARBA" id="ARBA00004502"/>
    </source>
</evidence>
<evidence type="ECO:0000256" key="7">
    <source>
        <dbReference type="ARBA" id="ARBA00039150"/>
    </source>
</evidence>
<evidence type="ECO:0000313" key="10">
    <source>
        <dbReference type="Proteomes" id="UP001107558"/>
    </source>
</evidence>
<dbReference type="InterPro" id="IPR019363">
    <property type="entry name" value="LDAH"/>
</dbReference>
<proteinExistence type="inferred from homology"/>
<dbReference type="GO" id="GO:0019915">
    <property type="term" value="P:lipid storage"/>
    <property type="evidence" value="ECO:0007669"/>
    <property type="project" value="InterPro"/>
</dbReference>
<dbReference type="Gene3D" id="3.40.50.1820">
    <property type="entry name" value="alpha/beta hydrolase"/>
    <property type="match status" value="1"/>
</dbReference>
<dbReference type="Proteomes" id="UP001107558">
    <property type="component" value="Chromosome 1"/>
</dbReference>
<comment type="catalytic activity">
    <reaction evidence="8">
        <text>a cholesterol ester + H2O = cholesterol + a fatty acid + H(+)</text>
        <dbReference type="Rhea" id="RHEA:36403"/>
        <dbReference type="ChEBI" id="CHEBI:15377"/>
        <dbReference type="ChEBI" id="CHEBI:15378"/>
        <dbReference type="ChEBI" id="CHEBI:16113"/>
        <dbReference type="ChEBI" id="CHEBI:17002"/>
        <dbReference type="ChEBI" id="CHEBI:28868"/>
        <dbReference type="EC" id="3.1.1.13"/>
    </reaction>
    <physiologicalReaction direction="left-to-right" evidence="8">
        <dbReference type="Rhea" id="RHEA:36404"/>
    </physiologicalReaction>
</comment>
<evidence type="ECO:0000256" key="6">
    <source>
        <dbReference type="ARBA" id="ARBA00031924"/>
    </source>
</evidence>